<protein>
    <submittedName>
        <fullName evidence="2">Transcriptional regulator, LytTR family</fullName>
    </submittedName>
</protein>
<dbReference type="PANTHER" id="PTHR37299">
    <property type="entry name" value="TRANSCRIPTIONAL REGULATOR-RELATED"/>
    <property type="match status" value="1"/>
</dbReference>
<dbReference type="PROSITE" id="PS50930">
    <property type="entry name" value="HTH_LYTTR"/>
    <property type="match status" value="1"/>
</dbReference>
<dbReference type="AlphaFoldDB" id="A0A1H6SCN0"/>
<dbReference type="OrthoDB" id="2136316at2"/>
<dbReference type="SMART" id="SM00850">
    <property type="entry name" value="LytTR"/>
    <property type="match status" value="1"/>
</dbReference>
<dbReference type="Proteomes" id="UP000183028">
    <property type="component" value="Unassembled WGS sequence"/>
</dbReference>
<dbReference type="GO" id="GO:0003677">
    <property type="term" value="F:DNA binding"/>
    <property type="evidence" value="ECO:0007669"/>
    <property type="project" value="InterPro"/>
</dbReference>
<proteinExistence type="predicted"/>
<name>A0A1H6SCN0_9FIRM</name>
<dbReference type="InterPro" id="IPR046947">
    <property type="entry name" value="LytR-like"/>
</dbReference>
<gene>
    <name evidence="2" type="ORF">SAMN04487834_101237</name>
</gene>
<dbReference type="PANTHER" id="PTHR37299:SF4">
    <property type="entry name" value="TRANSCRIPTIONAL REGULATOR"/>
    <property type="match status" value="1"/>
</dbReference>
<dbReference type="Pfam" id="PF04397">
    <property type="entry name" value="LytTR"/>
    <property type="match status" value="1"/>
</dbReference>
<evidence type="ECO:0000259" key="1">
    <source>
        <dbReference type="PROSITE" id="PS50930"/>
    </source>
</evidence>
<feature type="domain" description="HTH LytTR-type" evidence="1">
    <location>
        <begin position="45"/>
        <end position="144"/>
    </location>
</feature>
<dbReference type="InterPro" id="IPR007492">
    <property type="entry name" value="LytTR_DNA-bd_dom"/>
</dbReference>
<evidence type="ECO:0000313" key="2">
    <source>
        <dbReference type="EMBL" id="SEI61515.1"/>
    </source>
</evidence>
<organism evidence="2 3">
    <name type="scientific">Sharpea azabuensis</name>
    <dbReference type="NCBI Taxonomy" id="322505"/>
    <lineage>
        <taxon>Bacteria</taxon>
        <taxon>Bacillati</taxon>
        <taxon>Bacillota</taxon>
        <taxon>Erysipelotrichia</taxon>
        <taxon>Erysipelotrichales</taxon>
        <taxon>Coprobacillaceae</taxon>
        <taxon>Sharpea</taxon>
    </lineage>
</organism>
<dbReference type="EMBL" id="FNYK01000012">
    <property type="protein sequence ID" value="SEI61515.1"/>
    <property type="molecule type" value="Genomic_DNA"/>
</dbReference>
<reference evidence="3" key="1">
    <citation type="submission" date="2016-10" db="EMBL/GenBank/DDBJ databases">
        <authorList>
            <person name="Varghese N."/>
        </authorList>
    </citation>
    <scope>NUCLEOTIDE SEQUENCE [LARGE SCALE GENOMIC DNA]</scope>
    <source>
        <strain evidence="3">DSM 20406</strain>
    </source>
</reference>
<evidence type="ECO:0000313" key="3">
    <source>
        <dbReference type="Proteomes" id="UP000183028"/>
    </source>
</evidence>
<keyword evidence="3" id="KW-1185">Reference proteome</keyword>
<accession>A0A1H6SCN0</accession>
<dbReference type="Gene3D" id="2.40.50.1020">
    <property type="entry name" value="LytTr DNA-binding domain"/>
    <property type="match status" value="1"/>
</dbReference>
<dbReference type="STRING" id="322505.SAMN04487836_1306"/>
<sequence>MQVKVEIDEAIIEPYAIIYTNEINEDIKDVVNYFNKKDVPLCVLKNERIVILKPEDIFMIRIEGGKTMIYTYDASYQSKKRLYEIYQSVGKDFMQISKQTVINLSYLRSVEASLSGTLLIKLKNKQSDYVSRKYLPAFKKYLGL</sequence>
<dbReference type="RefSeq" id="WP_074731590.1">
    <property type="nucleotide sequence ID" value="NZ_CACWHD010000047.1"/>
</dbReference>
<dbReference type="GO" id="GO:0000156">
    <property type="term" value="F:phosphorelay response regulator activity"/>
    <property type="evidence" value="ECO:0007669"/>
    <property type="project" value="InterPro"/>
</dbReference>